<dbReference type="EMBL" id="JACVKN010000176">
    <property type="protein sequence ID" value="MBK2065630.1"/>
    <property type="molecule type" value="Genomic_DNA"/>
</dbReference>
<keyword evidence="4" id="KW-1185">Reference proteome</keyword>
<name>A0A9Q2KY43_9GAMM</name>
<reference evidence="3 4" key="1">
    <citation type="submission" date="2020-09" db="EMBL/GenBank/DDBJ databases">
        <title>Development of specific Francisella tularensis PCR assay based on in-depth characterization of family Francisellaceae.</title>
        <authorList>
            <person name="Ohrman C."/>
            <person name="Sahl J."/>
            <person name="Sjodin A."/>
            <person name="Uneklint I."/>
            <person name="Ballard R."/>
            <person name="Karlsson L."/>
            <person name="Mcdonough R."/>
            <person name="Sundell D."/>
            <person name="Soria K."/>
            <person name="Brindeflk B."/>
            <person name="Vallesi A."/>
            <person name="Ramirez-Paredes J.G."/>
            <person name="Colquhoun D."/>
            <person name="Myrtennas K."/>
            <person name="Birdsell D."/>
            <person name="Johansson A."/>
            <person name="Wagner D."/>
            <person name="Forsman M."/>
        </authorList>
    </citation>
    <scope>NUCLEOTIDE SEQUENCE [LARGE SCALE GENOMIC DNA]</scope>
    <source>
        <strain evidence="3 4">FSC1140</strain>
    </source>
</reference>
<evidence type="ECO:0000256" key="1">
    <source>
        <dbReference type="ARBA" id="ARBA00038283"/>
    </source>
</evidence>
<feature type="domain" description="Initiator Rep protein WH1" evidence="2">
    <location>
        <begin position="3"/>
        <end position="77"/>
    </location>
</feature>
<dbReference type="InterPro" id="IPR000525">
    <property type="entry name" value="Initiator_Rep_WH1"/>
</dbReference>
<organism evidence="3 4">
    <name type="scientific">Francisella noatunensis</name>
    <dbReference type="NCBI Taxonomy" id="657445"/>
    <lineage>
        <taxon>Bacteria</taxon>
        <taxon>Pseudomonadati</taxon>
        <taxon>Pseudomonadota</taxon>
        <taxon>Gammaproteobacteria</taxon>
        <taxon>Thiotrichales</taxon>
        <taxon>Francisellaceae</taxon>
        <taxon>Francisella</taxon>
    </lineage>
</organism>
<sequence length="88" mass="10637">MSRTLTVYTKNNHKDFKMYSWFSTIEYISSEACLLVKLHNDLKPYFLELKKEFTRANKDLLVRFKSKYTSRLYLLLKKAEIVLQHKNI</sequence>
<dbReference type="Proteomes" id="UP000701999">
    <property type="component" value="Unassembled WGS sequence"/>
</dbReference>
<comment type="caution">
    <text evidence="3">The sequence shown here is derived from an EMBL/GenBank/DDBJ whole genome shotgun (WGS) entry which is preliminary data.</text>
</comment>
<evidence type="ECO:0000313" key="3">
    <source>
        <dbReference type="EMBL" id="MBK2065630.1"/>
    </source>
</evidence>
<protein>
    <submittedName>
        <fullName evidence="3">Replication initiation protein</fullName>
    </submittedName>
</protein>
<accession>A0A9Q2KY43</accession>
<dbReference type="InterPro" id="IPR036390">
    <property type="entry name" value="WH_DNA-bd_sf"/>
</dbReference>
<dbReference type="InterPro" id="IPR036388">
    <property type="entry name" value="WH-like_DNA-bd_sf"/>
</dbReference>
<dbReference type="Gene3D" id="1.10.10.10">
    <property type="entry name" value="Winged helix-like DNA-binding domain superfamily/Winged helix DNA-binding domain"/>
    <property type="match status" value="1"/>
</dbReference>
<dbReference type="GO" id="GO:0006270">
    <property type="term" value="P:DNA replication initiation"/>
    <property type="evidence" value="ECO:0007669"/>
    <property type="project" value="InterPro"/>
</dbReference>
<proteinExistence type="inferred from homology"/>
<gene>
    <name evidence="3" type="ORF">IB647_08515</name>
</gene>
<dbReference type="Pfam" id="PF01051">
    <property type="entry name" value="Rep3_N"/>
    <property type="match status" value="1"/>
</dbReference>
<dbReference type="AlphaFoldDB" id="A0A9Q2KY43"/>
<dbReference type="SUPFAM" id="SSF46785">
    <property type="entry name" value="Winged helix' DNA-binding domain"/>
    <property type="match status" value="1"/>
</dbReference>
<evidence type="ECO:0000313" key="4">
    <source>
        <dbReference type="Proteomes" id="UP000701999"/>
    </source>
</evidence>
<evidence type="ECO:0000259" key="2">
    <source>
        <dbReference type="Pfam" id="PF01051"/>
    </source>
</evidence>
<comment type="similarity">
    <text evidence="1">Belongs to the initiator RepB protein family.</text>
</comment>
<dbReference type="GO" id="GO:0003887">
    <property type="term" value="F:DNA-directed DNA polymerase activity"/>
    <property type="evidence" value="ECO:0007669"/>
    <property type="project" value="InterPro"/>
</dbReference>